<keyword evidence="2" id="KW-1185">Reference proteome</keyword>
<comment type="caution">
    <text evidence="1">The sequence shown here is derived from an EMBL/GenBank/DDBJ whole genome shotgun (WGS) entry which is preliminary data.</text>
</comment>
<reference evidence="1 2" key="1">
    <citation type="submission" date="2022-01" db="EMBL/GenBank/DDBJ databases">
        <title>A high-quality chromosome-level genome assembly of rohu carp, Labeo rohita.</title>
        <authorList>
            <person name="Arick M.A. II"/>
            <person name="Hsu C.-Y."/>
            <person name="Magbanua Z."/>
            <person name="Pechanova O."/>
            <person name="Grover C."/>
            <person name="Miller E."/>
            <person name="Thrash A."/>
            <person name="Ezzel L."/>
            <person name="Alam S."/>
            <person name="Benzie J."/>
            <person name="Hamilton M."/>
            <person name="Karsi A."/>
            <person name="Lawrence M.L."/>
            <person name="Peterson D.G."/>
        </authorList>
    </citation>
    <scope>NUCLEOTIDE SEQUENCE [LARGE SCALE GENOMIC DNA]</scope>
    <source>
        <strain evidence="2">BAU-BD-2019</strain>
        <tissue evidence="1">Blood</tissue>
    </source>
</reference>
<accession>A0ABQ8L4R2</accession>
<dbReference type="Proteomes" id="UP000830375">
    <property type="component" value="Unassembled WGS sequence"/>
</dbReference>
<gene>
    <name evidence="1" type="ORF">H4Q32_024191</name>
</gene>
<organism evidence="1 2">
    <name type="scientific">Labeo rohita</name>
    <name type="common">Indian major carp</name>
    <name type="synonym">Cyprinus rohita</name>
    <dbReference type="NCBI Taxonomy" id="84645"/>
    <lineage>
        <taxon>Eukaryota</taxon>
        <taxon>Metazoa</taxon>
        <taxon>Chordata</taxon>
        <taxon>Craniata</taxon>
        <taxon>Vertebrata</taxon>
        <taxon>Euteleostomi</taxon>
        <taxon>Actinopterygii</taxon>
        <taxon>Neopterygii</taxon>
        <taxon>Teleostei</taxon>
        <taxon>Ostariophysi</taxon>
        <taxon>Cypriniformes</taxon>
        <taxon>Cyprinidae</taxon>
        <taxon>Labeoninae</taxon>
        <taxon>Labeonini</taxon>
        <taxon>Labeo</taxon>
    </lineage>
</organism>
<proteinExistence type="predicted"/>
<dbReference type="EMBL" id="JACTAM010002146">
    <property type="protein sequence ID" value="KAI2645722.1"/>
    <property type="molecule type" value="Genomic_DNA"/>
</dbReference>
<evidence type="ECO:0000313" key="2">
    <source>
        <dbReference type="Proteomes" id="UP000830375"/>
    </source>
</evidence>
<protein>
    <submittedName>
        <fullName evidence="1">Biotin synthase</fullName>
    </submittedName>
</protein>
<name>A0ABQ8L4R2_LABRO</name>
<evidence type="ECO:0000313" key="1">
    <source>
        <dbReference type="EMBL" id="KAI2645722.1"/>
    </source>
</evidence>
<sequence length="173" mass="19683">MPEPPQLASLDVEEQRVYSELLLSDRAPHPISKGAPSHPTEKTHFGRLYPGSYPFGHDPKLMTIGESRNVDRPVNRELRLTAQLFLHHDRPVQRPHYCRSCTDPSVDLPLHPSLTREQDPQILKLLHPGQGLPTNLKRTSHPFLTENHDLRLRGADSHPSRFTLNCKPPQCPL</sequence>